<keyword evidence="5" id="KW-0547">Nucleotide-binding</keyword>
<feature type="coiled-coil region" evidence="6">
    <location>
        <begin position="969"/>
        <end position="1017"/>
    </location>
</feature>
<organism evidence="9">
    <name type="scientific">Trypanosoma congolense (strain IL3000)</name>
    <dbReference type="NCBI Taxonomy" id="1068625"/>
    <lineage>
        <taxon>Eukaryota</taxon>
        <taxon>Discoba</taxon>
        <taxon>Euglenozoa</taxon>
        <taxon>Kinetoplastea</taxon>
        <taxon>Metakinetoplastina</taxon>
        <taxon>Trypanosomatida</taxon>
        <taxon>Trypanosomatidae</taxon>
        <taxon>Trypanosoma</taxon>
        <taxon>Nannomonas</taxon>
    </lineage>
</organism>
<evidence type="ECO:0000256" key="6">
    <source>
        <dbReference type="SAM" id="Coils"/>
    </source>
</evidence>
<feature type="compositionally biased region" description="Polar residues" evidence="7">
    <location>
        <begin position="1"/>
        <end position="12"/>
    </location>
</feature>
<dbReference type="EMBL" id="HE575321">
    <property type="protein sequence ID" value="CCC92250.1"/>
    <property type="molecule type" value="Genomic_DNA"/>
</dbReference>
<evidence type="ECO:0000256" key="2">
    <source>
        <dbReference type="ARBA" id="ARBA00022490"/>
    </source>
</evidence>
<keyword evidence="6" id="KW-0175">Coiled coil</keyword>
<dbReference type="PROSITE" id="PS50067">
    <property type="entry name" value="KINESIN_MOTOR_2"/>
    <property type="match status" value="1"/>
</dbReference>
<feature type="compositionally biased region" description="Polar residues" evidence="7">
    <location>
        <begin position="21"/>
        <end position="32"/>
    </location>
</feature>
<comment type="similarity">
    <text evidence="5">Belongs to the TRAFAC class myosin-kinesin ATPase superfamily. Kinesin family.</text>
</comment>
<evidence type="ECO:0000256" key="4">
    <source>
        <dbReference type="ARBA" id="ARBA00023212"/>
    </source>
</evidence>
<protein>
    <submittedName>
        <fullName evidence="9">Putative kinesin</fullName>
    </submittedName>
</protein>
<dbReference type="Pfam" id="PF00225">
    <property type="entry name" value="Kinesin"/>
    <property type="match status" value="1"/>
</dbReference>
<feature type="region of interest" description="Disordered" evidence="7">
    <location>
        <begin position="1"/>
        <end position="95"/>
    </location>
</feature>
<dbReference type="GO" id="GO:0090307">
    <property type="term" value="P:mitotic spindle assembly"/>
    <property type="evidence" value="ECO:0007669"/>
    <property type="project" value="TreeGrafter"/>
</dbReference>
<dbReference type="PANTHER" id="PTHR47970:SF12">
    <property type="entry name" value="KINESIN FAMILY MEMBER 11"/>
    <property type="match status" value="1"/>
</dbReference>
<name>G0US87_TRYCI</name>
<evidence type="ECO:0000256" key="3">
    <source>
        <dbReference type="ARBA" id="ARBA00023175"/>
    </source>
</evidence>
<dbReference type="PRINTS" id="PR00380">
    <property type="entry name" value="KINESINHEAVY"/>
</dbReference>
<evidence type="ECO:0000313" key="9">
    <source>
        <dbReference type="EMBL" id="CCC92250.1"/>
    </source>
</evidence>
<feature type="coiled-coil region" evidence="6">
    <location>
        <begin position="623"/>
        <end position="674"/>
    </location>
</feature>
<gene>
    <name evidence="9" type="ORF">TCIL3000_8_4720</name>
</gene>
<keyword evidence="2" id="KW-0963">Cytoplasm</keyword>
<keyword evidence="3 5" id="KW-0505">Motor protein</keyword>
<evidence type="ECO:0000256" key="1">
    <source>
        <dbReference type="ARBA" id="ARBA00004245"/>
    </source>
</evidence>
<dbReference type="InterPro" id="IPR027417">
    <property type="entry name" value="P-loop_NTPase"/>
</dbReference>
<dbReference type="GO" id="GO:0008574">
    <property type="term" value="F:plus-end-directed microtubule motor activity"/>
    <property type="evidence" value="ECO:0007669"/>
    <property type="project" value="TreeGrafter"/>
</dbReference>
<feature type="binding site" evidence="5">
    <location>
        <begin position="218"/>
        <end position="225"/>
    </location>
    <ligand>
        <name>ATP</name>
        <dbReference type="ChEBI" id="CHEBI:30616"/>
    </ligand>
</feature>
<dbReference type="InterPro" id="IPR047149">
    <property type="entry name" value="KIF11-like"/>
</dbReference>
<dbReference type="PANTHER" id="PTHR47970">
    <property type="entry name" value="KINESIN-LIKE PROTEIN KIF11"/>
    <property type="match status" value="1"/>
</dbReference>
<reference evidence="9" key="1">
    <citation type="journal article" date="2012" name="Proc. Natl. Acad. Sci. U.S.A.">
        <title>Antigenic diversity is generated by distinct evolutionary mechanisms in African trypanosome species.</title>
        <authorList>
            <person name="Jackson A.P."/>
            <person name="Berry A."/>
            <person name="Aslett M."/>
            <person name="Allison H.C."/>
            <person name="Burton P."/>
            <person name="Vavrova-Anderson J."/>
            <person name="Brown R."/>
            <person name="Browne H."/>
            <person name="Corton N."/>
            <person name="Hauser H."/>
            <person name="Gamble J."/>
            <person name="Gilderthorp R."/>
            <person name="Marcello L."/>
            <person name="McQuillan J."/>
            <person name="Otto T.D."/>
            <person name="Quail M.A."/>
            <person name="Sanders M.J."/>
            <person name="van Tonder A."/>
            <person name="Ginger M.L."/>
            <person name="Field M.C."/>
            <person name="Barry J.D."/>
            <person name="Hertz-Fowler C."/>
            <person name="Berriman M."/>
        </authorList>
    </citation>
    <scope>NUCLEOTIDE SEQUENCE</scope>
    <source>
        <strain evidence="9">IL3000</strain>
    </source>
</reference>
<dbReference type="GO" id="GO:0008017">
    <property type="term" value="F:microtubule binding"/>
    <property type="evidence" value="ECO:0007669"/>
    <property type="project" value="InterPro"/>
</dbReference>
<dbReference type="VEuPathDB" id="TriTrypDB:TcIL3000_8_4720"/>
<dbReference type="Gene3D" id="3.40.850.10">
    <property type="entry name" value="Kinesin motor domain"/>
    <property type="match status" value="1"/>
</dbReference>
<dbReference type="InterPro" id="IPR036961">
    <property type="entry name" value="Kinesin_motor_dom_sf"/>
</dbReference>
<feature type="domain" description="Kinesin motor" evidence="8">
    <location>
        <begin position="129"/>
        <end position="467"/>
    </location>
</feature>
<dbReference type="SUPFAM" id="SSF52540">
    <property type="entry name" value="P-loop containing nucleoside triphosphate hydrolases"/>
    <property type="match status" value="1"/>
</dbReference>
<keyword evidence="4" id="KW-0206">Cytoskeleton</keyword>
<dbReference type="GO" id="GO:0007018">
    <property type="term" value="P:microtubule-based movement"/>
    <property type="evidence" value="ECO:0007669"/>
    <property type="project" value="InterPro"/>
</dbReference>
<sequence>MELRRCNSSRTAAGNGRPAQPHTSATTTSMRSPASARTKPSSAKMALTPRGEGGSVRSASRGEVSLTPRAPGLPRPEGYKRSGTPTSVGPLHSSDGMSVVSSVSGVDEGFIGKGKGHKIVPIATGGNGRVNVYARVRAFSSAEAGEKKNPAVRMIDNRVEVIVPPKSLYTFNLDGCFCSCCPPSDDLFASQQDVFNAVGYPLTESALAGYNTAIMVYGQTGSGKTYTMFGPPDSLGTEEQGLVPRICNMVFERANSSLQKGITYRVRVSMLEVYLEDVFDLFNNRKQVTVRKNYMDNSFQVVGAKSIPVRHYKDVKSLLKKAEAQRTFAPTAIHSRSSRAHALFQLELYTTFESADIAPRTAKILLADLAGCERIKVAKTETGVPFEEARNINLSLLSLGSCIEAVAARKGSNQIISEFRNSTLTKLLKEFLGGNSLSSIIVTVGPSTSSARLSVQSLRLADRAMKVTTHAKINTVKPVEDGDLESGLSEGHREAYTKKKEALQAEFQVQNELHKLQSKIALLETQLMNSTDDEVVARLNEEIADYQKSLAEADAQLMEQRRILYANEVMLEEQLKELNMRMQEMREDHEESIENIMIEGRKRCQELVDAERKRYDDELDVLMKKHEKDIDRLNQLLQRSDEKNAQLTASLIDAKEELRKADTLVDEMQLALEELGESSRTNEAELQGHVELLRGENCRLHQEMKSLQATHAEDTARRTEERCVLESELGSLRLQLNEMEERDVRIRELMDLFRVENCRLHQEMKSLQATHAEDTARRTEERCVLESELGSLRLQLNEMEERDVRIRELMDLFRVENCRLHQEMKSLQATHAEDTARRTEERCVLESELGSLRLQLNEMEERDVRIRELMDLFRVENCRLHQEMKSLQATHAEDTARRTEERCVLESELGSLRLQLNEMEERDVRIRELMDLFRVENCRLHQEMKSLQATHAEDTARRTEERCVLESELGSLRLQLKETEKELLNCKEDLQRSEADLAKSNARCEELINELQVAREHMRSTYQCLQVMQRRAGDAFEFIIEVYSRKYEEAVSSFSSLAEALAEDLTKSVAERLRLLAEMMNLRASTVTVKASNQRRMSTIVALVQSAQDTLLKVICEAEEADALSETPSVATLHADSPKPKTSFNAESSSLLEGSLAC</sequence>
<evidence type="ECO:0000256" key="5">
    <source>
        <dbReference type="PROSITE-ProRule" id="PRU00283"/>
    </source>
</evidence>
<dbReference type="AlphaFoldDB" id="G0US87"/>
<accession>G0US87</accession>
<dbReference type="GO" id="GO:0072686">
    <property type="term" value="C:mitotic spindle"/>
    <property type="evidence" value="ECO:0007669"/>
    <property type="project" value="TreeGrafter"/>
</dbReference>
<dbReference type="SMART" id="SM00129">
    <property type="entry name" value="KISc"/>
    <property type="match status" value="1"/>
</dbReference>
<evidence type="ECO:0000259" key="8">
    <source>
        <dbReference type="PROSITE" id="PS50067"/>
    </source>
</evidence>
<feature type="coiled-coil region" evidence="6">
    <location>
        <begin position="493"/>
        <end position="599"/>
    </location>
</feature>
<evidence type="ECO:0000256" key="7">
    <source>
        <dbReference type="SAM" id="MobiDB-lite"/>
    </source>
</evidence>
<dbReference type="InterPro" id="IPR001752">
    <property type="entry name" value="Kinesin_motor_dom"/>
</dbReference>
<dbReference type="GO" id="GO:0051231">
    <property type="term" value="P:spindle elongation"/>
    <property type="evidence" value="ECO:0007669"/>
    <property type="project" value="TreeGrafter"/>
</dbReference>
<dbReference type="GO" id="GO:0005876">
    <property type="term" value="C:spindle microtubule"/>
    <property type="evidence" value="ECO:0007669"/>
    <property type="project" value="TreeGrafter"/>
</dbReference>
<dbReference type="GO" id="GO:0005524">
    <property type="term" value="F:ATP binding"/>
    <property type="evidence" value="ECO:0007669"/>
    <property type="project" value="UniProtKB-UniRule"/>
</dbReference>
<feature type="region of interest" description="Disordered" evidence="7">
    <location>
        <begin position="1127"/>
        <end position="1146"/>
    </location>
</feature>
<comment type="subcellular location">
    <subcellularLocation>
        <location evidence="1">Cytoplasm</location>
        <location evidence="1">Cytoskeleton</location>
    </subcellularLocation>
</comment>
<proteinExistence type="inferred from homology"/>
<keyword evidence="5" id="KW-0067">ATP-binding</keyword>